<dbReference type="Proteomes" id="UP001198026">
    <property type="component" value="Unassembled WGS sequence"/>
</dbReference>
<reference evidence="1" key="1">
    <citation type="submission" date="2021-10" db="EMBL/GenBank/DDBJ databases">
        <title>Evolutionary history and lifestyle of the vertebrate symbiont Limosilactobacillus reuteri.</title>
        <authorList>
            <person name="Zheng J."/>
            <person name="Li F."/>
            <person name="Gaenzle M."/>
            <person name="Walter J."/>
        </authorList>
    </citation>
    <scope>NUCLEOTIDE SEQUENCE</scope>
    <source>
        <strain evidence="1">GQ_1_3_1</strain>
    </source>
</reference>
<dbReference type="AlphaFoldDB" id="A0AAW4X539"/>
<accession>A0AAW4X539</accession>
<evidence type="ECO:0000313" key="1">
    <source>
        <dbReference type="EMBL" id="MCC4477403.1"/>
    </source>
</evidence>
<organism evidence="1 2">
    <name type="scientific">Limosilactobacillus reuteri</name>
    <name type="common">Lactobacillus reuteri</name>
    <dbReference type="NCBI Taxonomy" id="1598"/>
    <lineage>
        <taxon>Bacteria</taxon>
        <taxon>Bacillati</taxon>
        <taxon>Bacillota</taxon>
        <taxon>Bacilli</taxon>
        <taxon>Lactobacillales</taxon>
        <taxon>Lactobacillaceae</taxon>
        <taxon>Limosilactobacillus</taxon>
    </lineage>
</organism>
<dbReference type="RefSeq" id="WP_085719742.1">
    <property type="nucleotide sequence ID" value="NZ_JAJGVY010000285.1"/>
</dbReference>
<dbReference type="EMBL" id="JAJGWB010000114">
    <property type="protein sequence ID" value="MCC4477403.1"/>
    <property type="molecule type" value="Genomic_DNA"/>
</dbReference>
<evidence type="ECO:0000313" key="2">
    <source>
        <dbReference type="Proteomes" id="UP001198026"/>
    </source>
</evidence>
<gene>
    <name evidence="1" type="ORF">LMB76_04110</name>
</gene>
<proteinExistence type="predicted"/>
<sequence length="78" mass="9186">MAKASQAQLEANARWRARNKEFNDYKRSLREVHKWINPDPQKAPAVYKAVNSTDDRIDYIGDLKDTKRAIDKRLKELE</sequence>
<name>A0AAW4X539_LIMRT</name>
<comment type="caution">
    <text evidence="1">The sequence shown here is derived from an EMBL/GenBank/DDBJ whole genome shotgun (WGS) entry which is preliminary data.</text>
</comment>
<protein>
    <submittedName>
        <fullName evidence="1">Uncharacterized protein</fullName>
    </submittedName>
</protein>